<gene>
    <name evidence="7" type="ORF">HJ588_18615</name>
</gene>
<keyword evidence="8" id="KW-1185">Reference proteome</keyword>
<name>A0A849AP46_9MICO</name>
<comment type="caution">
    <text evidence="7">The sequence shown here is derived from an EMBL/GenBank/DDBJ whole genome shotgun (WGS) entry which is preliminary data.</text>
</comment>
<evidence type="ECO:0000256" key="1">
    <source>
        <dbReference type="ARBA" id="ARBA00005417"/>
    </source>
</evidence>
<dbReference type="PANTHER" id="PTHR43776:SF7">
    <property type="entry name" value="D,D-DIPEPTIDE TRANSPORT ATP-BINDING PROTEIN DDPF-RELATED"/>
    <property type="match status" value="1"/>
</dbReference>
<dbReference type="InterPro" id="IPR003439">
    <property type="entry name" value="ABC_transporter-like_ATP-bd"/>
</dbReference>
<dbReference type="Proteomes" id="UP000557772">
    <property type="component" value="Unassembled WGS sequence"/>
</dbReference>
<feature type="region of interest" description="Disordered" evidence="5">
    <location>
        <begin position="1"/>
        <end position="34"/>
    </location>
</feature>
<dbReference type="AlphaFoldDB" id="A0A849AP46"/>
<keyword evidence="3" id="KW-0547">Nucleotide-binding</keyword>
<reference evidence="7 8" key="1">
    <citation type="submission" date="2020-05" db="EMBL/GenBank/DDBJ databases">
        <title>Flexivirga sp. ID2601S isolated from air conditioner.</title>
        <authorList>
            <person name="Kim D.H."/>
        </authorList>
    </citation>
    <scope>NUCLEOTIDE SEQUENCE [LARGE SCALE GENOMIC DNA]</scope>
    <source>
        <strain evidence="7 8">ID2601S</strain>
    </source>
</reference>
<dbReference type="FunFam" id="3.40.50.300:FF:000016">
    <property type="entry name" value="Oligopeptide ABC transporter ATP-binding component"/>
    <property type="match status" value="1"/>
</dbReference>
<dbReference type="NCBIfam" id="TIGR01727">
    <property type="entry name" value="oligo_HPY"/>
    <property type="match status" value="1"/>
</dbReference>
<organism evidence="7 8">
    <name type="scientific">Flexivirga aerilata</name>
    <dbReference type="NCBI Taxonomy" id="1656889"/>
    <lineage>
        <taxon>Bacteria</taxon>
        <taxon>Bacillati</taxon>
        <taxon>Actinomycetota</taxon>
        <taxon>Actinomycetes</taxon>
        <taxon>Micrococcales</taxon>
        <taxon>Dermacoccaceae</taxon>
        <taxon>Flexivirga</taxon>
    </lineage>
</organism>
<dbReference type="GO" id="GO:0055085">
    <property type="term" value="P:transmembrane transport"/>
    <property type="evidence" value="ECO:0007669"/>
    <property type="project" value="UniProtKB-ARBA"/>
</dbReference>
<accession>A0A849AP46</accession>
<dbReference type="RefSeq" id="WP_171158433.1">
    <property type="nucleotide sequence ID" value="NZ_JABENB010000003.1"/>
</dbReference>
<evidence type="ECO:0000256" key="3">
    <source>
        <dbReference type="ARBA" id="ARBA00022741"/>
    </source>
</evidence>
<dbReference type="PANTHER" id="PTHR43776">
    <property type="entry name" value="TRANSPORT ATP-BINDING PROTEIN"/>
    <property type="match status" value="1"/>
</dbReference>
<proteinExistence type="inferred from homology"/>
<evidence type="ECO:0000313" key="7">
    <source>
        <dbReference type="EMBL" id="NNG41276.1"/>
    </source>
</evidence>
<feature type="domain" description="ABC transporter" evidence="6">
    <location>
        <begin position="51"/>
        <end position="302"/>
    </location>
</feature>
<dbReference type="InterPro" id="IPR003593">
    <property type="entry name" value="AAA+_ATPase"/>
</dbReference>
<dbReference type="InterPro" id="IPR017871">
    <property type="entry name" value="ABC_transporter-like_CS"/>
</dbReference>
<dbReference type="PROSITE" id="PS50893">
    <property type="entry name" value="ABC_TRANSPORTER_2"/>
    <property type="match status" value="1"/>
</dbReference>
<evidence type="ECO:0000313" key="8">
    <source>
        <dbReference type="Proteomes" id="UP000557772"/>
    </source>
</evidence>
<dbReference type="InterPro" id="IPR050319">
    <property type="entry name" value="ABC_transp_ATP-bind"/>
</dbReference>
<dbReference type="EMBL" id="JABENB010000003">
    <property type="protein sequence ID" value="NNG41276.1"/>
    <property type="molecule type" value="Genomic_DNA"/>
</dbReference>
<comment type="similarity">
    <text evidence="1">Belongs to the ABC transporter superfamily.</text>
</comment>
<evidence type="ECO:0000256" key="2">
    <source>
        <dbReference type="ARBA" id="ARBA00022448"/>
    </source>
</evidence>
<dbReference type="InterPro" id="IPR013563">
    <property type="entry name" value="Oligopep_ABC_C"/>
</dbReference>
<dbReference type="Pfam" id="PF00005">
    <property type="entry name" value="ABC_tran"/>
    <property type="match status" value="1"/>
</dbReference>
<evidence type="ECO:0000256" key="4">
    <source>
        <dbReference type="ARBA" id="ARBA00022840"/>
    </source>
</evidence>
<dbReference type="Pfam" id="PF08352">
    <property type="entry name" value="oligo_HPY"/>
    <property type="match status" value="1"/>
</dbReference>
<evidence type="ECO:0000256" key="5">
    <source>
        <dbReference type="SAM" id="MobiDB-lite"/>
    </source>
</evidence>
<feature type="compositionally biased region" description="Low complexity" evidence="5">
    <location>
        <begin position="1"/>
        <end position="13"/>
    </location>
</feature>
<dbReference type="SMART" id="SM00382">
    <property type="entry name" value="AAA"/>
    <property type="match status" value="1"/>
</dbReference>
<protein>
    <submittedName>
        <fullName evidence="7">Dipeptide ABC transporter ATP-binding protein</fullName>
    </submittedName>
</protein>
<dbReference type="NCBIfam" id="NF008453">
    <property type="entry name" value="PRK11308.1"/>
    <property type="match status" value="1"/>
</dbReference>
<dbReference type="InterPro" id="IPR027417">
    <property type="entry name" value="P-loop_NTPase"/>
</dbReference>
<dbReference type="CDD" id="cd03257">
    <property type="entry name" value="ABC_NikE_OppD_transporters"/>
    <property type="match status" value="1"/>
</dbReference>
<keyword evidence="2" id="KW-0813">Transport</keyword>
<dbReference type="GO" id="GO:0005524">
    <property type="term" value="F:ATP binding"/>
    <property type="evidence" value="ECO:0007669"/>
    <property type="project" value="UniProtKB-KW"/>
</dbReference>
<dbReference type="SUPFAM" id="SSF52540">
    <property type="entry name" value="P-loop containing nucleoside triphosphate hydrolases"/>
    <property type="match status" value="1"/>
</dbReference>
<dbReference type="GO" id="GO:0016887">
    <property type="term" value="F:ATP hydrolysis activity"/>
    <property type="evidence" value="ECO:0007669"/>
    <property type="project" value="InterPro"/>
</dbReference>
<sequence length="385" mass="42655">MTDNTTDAAAAADGVPLGKHRAPEETDRTVAPTEHTETIVHESKREREPLLQVTDLVKHFPVKEYSGLFPKTLLTHAVDGVSFDLAKGETLGLVGESGCGKTTTGRLITRLLDPTSGSIEFEGRDIARLKEKDLRPMRRDMQLIFQDPYGSLNPRFTVLKIIGAPLEIHGLVPKNKIKDRVQELLELVGLNPEHVNRYPNEFSGGQRQRIGIARALAVEPKLIVADEPVSALDVSIQAQVMNLMGKLRRELGISFVFIAHDLGIVRHFCDRIAVMYLGKIVEMGDREDIYERPQHPYTQALLSAAPDLNVVRGAEPGERIRLVGDLPSPINPPSGCRFRTRCWKAQEICAAEEPLLTPEEGKPEHTIACHFPEVKSDLVVEVDAS</sequence>
<keyword evidence="4 7" id="KW-0067">ATP-binding</keyword>
<dbReference type="PROSITE" id="PS00211">
    <property type="entry name" value="ABC_TRANSPORTER_1"/>
    <property type="match status" value="1"/>
</dbReference>
<dbReference type="GO" id="GO:0015833">
    <property type="term" value="P:peptide transport"/>
    <property type="evidence" value="ECO:0007669"/>
    <property type="project" value="InterPro"/>
</dbReference>
<feature type="compositionally biased region" description="Basic and acidic residues" evidence="5">
    <location>
        <begin position="21"/>
        <end position="34"/>
    </location>
</feature>
<dbReference type="Gene3D" id="3.40.50.300">
    <property type="entry name" value="P-loop containing nucleotide triphosphate hydrolases"/>
    <property type="match status" value="1"/>
</dbReference>
<evidence type="ECO:0000259" key="6">
    <source>
        <dbReference type="PROSITE" id="PS50893"/>
    </source>
</evidence>